<keyword evidence="8" id="KW-0067">ATP-binding</keyword>
<feature type="domain" description="DhaL" evidence="13">
    <location>
        <begin position="409"/>
        <end position="630"/>
    </location>
</feature>
<evidence type="ECO:0000313" key="15">
    <source>
        <dbReference type="EMBL" id="KAJ1926058.1"/>
    </source>
</evidence>
<dbReference type="FunFam" id="1.25.40.340:FF:000001">
    <property type="entry name" value="Dihydroxyacetone kinase 1"/>
    <property type="match status" value="1"/>
</dbReference>
<name>A0A9W8AC07_9FUNG</name>
<evidence type="ECO:0000256" key="7">
    <source>
        <dbReference type="ARBA" id="ARBA00022798"/>
    </source>
</evidence>
<keyword evidence="16" id="KW-1185">Reference proteome</keyword>
<dbReference type="FunFam" id="3.40.50.10440:FF:000001">
    <property type="entry name" value="Dihydroxyacetone kinase, DhaK subunit"/>
    <property type="match status" value="1"/>
</dbReference>
<evidence type="ECO:0000256" key="3">
    <source>
        <dbReference type="ARBA" id="ARBA00008757"/>
    </source>
</evidence>
<evidence type="ECO:0000256" key="2">
    <source>
        <dbReference type="ARBA" id="ARBA00004778"/>
    </source>
</evidence>
<sequence length="636" mass="67628">MSHPDKYLLNDPKDLVVESLQGLCATHNFLGLDGPNKVVFCKDYEDIKENQVTLISGGGSGHEPAHAGYVGSGMLTAAVAGQVFASPSSGQILKALRRVASPDHGSLIIVKNYTGDVINFGRAIERARWEGIVKDIKMVIVADDVGVTSGQEARDPETGEASDVGRRGLAGTVLVHKVAGAAAALGESLDEVYRAAQSVTSNLATIGVSLSTCTVPGSSGESRHLGPKEVEFGLGIHGEPGFETKPLETVKDTVTQMLRKILESPEMRTKLGRHQTKPHSVVLLVNNLGSTTLLEMNAATREALLYLRSHHVRVLRAYTGAFVTALDMHGISITLLAVHESREKAILRYLSHEAHVPGWNNASGASEVSLSALTIPLRKEGSQTLLSAENLAAHNAPEVAVEGSGFLRDVWKPAIIAACESAIEVEPTVTRYDTVWGDADCGLTLKSGATAIMDGFSKDADFHIPLDTKAPDHTIAAISELVEDSMGGTSGGLYCIMLDAVAAQIQGLTSEIGNDGLTLTQWAQCLTAALETLQRYTTARKGHRTLMDSLIPFIESFGQSASSDQQETTLQALSKAVEAARQGMEATKKMVPRRGRATYIGDQGSADSEKYQIPDPGAYGLVAIFEGILKANQGSQ</sequence>
<dbReference type="InterPro" id="IPR012734">
    <property type="entry name" value="DhaK_ATP"/>
</dbReference>
<feature type="binding site" evidence="12">
    <location>
        <begin position="59"/>
        <end position="62"/>
    </location>
    <ligand>
        <name>substrate</name>
    </ligand>
</feature>
<evidence type="ECO:0000256" key="9">
    <source>
        <dbReference type="ARBA" id="ARBA00047974"/>
    </source>
</evidence>
<keyword evidence="5" id="KW-0547">Nucleotide-binding</keyword>
<comment type="function">
    <text evidence="1">Catalyzes both the phosphorylation of dihydroxyacetone and of glyceraldehyde.</text>
</comment>
<dbReference type="Gene3D" id="3.30.1180.20">
    <property type="entry name" value="Dihydroxyacetone kinase, domain 2"/>
    <property type="match status" value="1"/>
</dbReference>
<evidence type="ECO:0000259" key="13">
    <source>
        <dbReference type="PROSITE" id="PS51480"/>
    </source>
</evidence>
<evidence type="ECO:0000259" key="14">
    <source>
        <dbReference type="PROSITE" id="PS51481"/>
    </source>
</evidence>
<proteinExistence type="inferred from homology"/>
<comment type="similarity">
    <text evidence="3">Belongs to the dihydroxyacetone kinase (DAK) family.</text>
</comment>
<dbReference type="InterPro" id="IPR004006">
    <property type="entry name" value="DhaK_dom"/>
</dbReference>
<dbReference type="EMBL" id="JANBPT010000191">
    <property type="protein sequence ID" value="KAJ1926058.1"/>
    <property type="molecule type" value="Genomic_DNA"/>
</dbReference>
<keyword evidence="4" id="KW-0808">Transferase</keyword>
<dbReference type="PANTHER" id="PTHR28629:SF4">
    <property type="entry name" value="TRIOKINASE_FMN CYCLASE"/>
    <property type="match status" value="1"/>
</dbReference>
<dbReference type="PROSITE" id="PS51480">
    <property type="entry name" value="DHAL"/>
    <property type="match status" value="1"/>
</dbReference>
<keyword evidence="6 15" id="KW-0418">Kinase</keyword>
<feature type="binding site" evidence="12">
    <location>
        <position position="116"/>
    </location>
    <ligand>
        <name>substrate</name>
    </ligand>
</feature>
<evidence type="ECO:0000256" key="8">
    <source>
        <dbReference type="ARBA" id="ARBA00022840"/>
    </source>
</evidence>
<comment type="caution">
    <text evidence="15">The sequence shown here is derived from an EMBL/GenBank/DDBJ whole genome shotgun (WGS) entry which is preliminary data.</text>
</comment>
<gene>
    <name evidence="15" type="primary">DAK2</name>
    <name evidence="15" type="ORF">IWQ60_004131</name>
</gene>
<dbReference type="PROSITE" id="PS51481">
    <property type="entry name" value="DHAK"/>
    <property type="match status" value="1"/>
</dbReference>
<dbReference type="InterPro" id="IPR004007">
    <property type="entry name" value="DhaL_dom"/>
</dbReference>
<evidence type="ECO:0000313" key="16">
    <source>
        <dbReference type="Proteomes" id="UP001150569"/>
    </source>
</evidence>
<dbReference type="Pfam" id="PF02733">
    <property type="entry name" value="Dak1"/>
    <property type="match status" value="1"/>
</dbReference>
<dbReference type="GO" id="GO:0019563">
    <property type="term" value="P:glycerol catabolic process"/>
    <property type="evidence" value="ECO:0007669"/>
    <property type="project" value="TreeGrafter"/>
</dbReference>
<dbReference type="GO" id="GO:0004371">
    <property type="term" value="F:glycerone kinase activity"/>
    <property type="evidence" value="ECO:0007669"/>
    <property type="project" value="UniProtKB-EC"/>
</dbReference>
<dbReference type="GO" id="GO:0005829">
    <property type="term" value="C:cytosol"/>
    <property type="evidence" value="ECO:0007669"/>
    <property type="project" value="TreeGrafter"/>
</dbReference>
<dbReference type="Gene3D" id="1.25.40.340">
    <property type="match status" value="1"/>
</dbReference>
<feature type="domain" description="DhaK" evidence="14">
    <location>
        <begin position="11"/>
        <end position="359"/>
    </location>
</feature>
<dbReference type="Gene3D" id="3.40.50.10440">
    <property type="entry name" value="Dihydroxyacetone kinase, domain 1"/>
    <property type="match status" value="1"/>
</dbReference>
<evidence type="ECO:0000256" key="10">
    <source>
        <dbReference type="ARBA" id="ARBA00048898"/>
    </source>
</evidence>
<evidence type="ECO:0000256" key="6">
    <source>
        <dbReference type="ARBA" id="ARBA00022777"/>
    </source>
</evidence>
<evidence type="ECO:0000256" key="4">
    <source>
        <dbReference type="ARBA" id="ARBA00022679"/>
    </source>
</evidence>
<dbReference type="PANTHER" id="PTHR28629">
    <property type="entry name" value="TRIOKINASE/FMN CYCLASE"/>
    <property type="match status" value="1"/>
</dbReference>
<dbReference type="OrthoDB" id="1724672at2759"/>
<keyword evidence="7" id="KW-0319">Glycerol metabolism</keyword>
<dbReference type="AlphaFoldDB" id="A0A9W8AC07"/>
<dbReference type="Proteomes" id="UP001150569">
    <property type="component" value="Unassembled WGS sequence"/>
</dbReference>
<dbReference type="FunFam" id="3.30.1180.20:FF:000001">
    <property type="entry name" value="Dihydroxyacetone kinase 1"/>
    <property type="match status" value="1"/>
</dbReference>
<accession>A0A9W8AC07</accession>
<feature type="binding site" evidence="12">
    <location>
        <position position="111"/>
    </location>
    <ligand>
        <name>substrate</name>
    </ligand>
</feature>
<dbReference type="GO" id="GO:0005524">
    <property type="term" value="F:ATP binding"/>
    <property type="evidence" value="ECO:0007669"/>
    <property type="project" value="UniProtKB-KW"/>
</dbReference>
<dbReference type="NCBIfam" id="TIGR02361">
    <property type="entry name" value="dak_ATP"/>
    <property type="match status" value="1"/>
</dbReference>
<feature type="active site" description="Tele-hemiaminal-histidine intermediate" evidence="11">
    <location>
        <position position="237"/>
    </location>
</feature>
<comment type="catalytic activity">
    <reaction evidence="10">
        <text>dihydroxyacetone + ATP = dihydroxyacetone phosphate + ADP + H(+)</text>
        <dbReference type="Rhea" id="RHEA:15773"/>
        <dbReference type="ChEBI" id="CHEBI:15378"/>
        <dbReference type="ChEBI" id="CHEBI:16016"/>
        <dbReference type="ChEBI" id="CHEBI:30616"/>
        <dbReference type="ChEBI" id="CHEBI:57642"/>
        <dbReference type="ChEBI" id="CHEBI:456216"/>
        <dbReference type="EC" id="2.7.1.29"/>
    </reaction>
</comment>
<dbReference type="SUPFAM" id="SSF82549">
    <property type="entry name" value="DAK1/DegV-like"/>
    <property type="match status" value="1"/>
</dbReference>
<comment type="pathway">
    <text evidence="2">Polyol metabolism; glycerol fermentation; glycerone phosphate from glycerol (oxidative route): step 2/2.</text>
</comment>
<evidence type="ECO:0000256" key="5">
    <source>
        <dbReference type="ARBA" id="ARBA00022741"/>
    </source>
</evidence>
<evidence type="ECO:0000256" key="12">
    <source>
        <dbReference type="PIRSR" id="PIRSR612734-2"/>
    </source>
</evidence>
<dbReference type="Pfam" id="PF02734">
    <property type="entry name" value="Dak2"/>
    <property type="match status" value="1"/>
</dbReference>
<comment type="catalytic activity">
    <reaction evidence="9">
        <text>D-glyceraldehyde + ATP = D-glyceraldehyde 3-phosphate + ADP + H(+)</text>
        <dbReference type="Rhea" id="RHEA:13941"/>
        <dbReference type="ChEBI" id="CHEBI:15378"/>
        <dbReference type="ChEBI" id="CHEBI:17378"/>
        <dbReference type="ChEBI" id="CHEBI:30616"/>
        <dbReference type="ChEBI" id="CHEBI:59776"/>
        <dbReference type="ChEBI" id="CHEBI:456216"/>
        <dbReference type="EC" id="2.7.1.28"/>
    </reaction>
</comment>
<dbReference type="SUPFAM" id="SSF101473">
    <property type="entry name" value="DhaL-like"/>
    <property type="match status" value="1"/>
</dbReference>
<dbReference type="InterPro" id="IPR050861">
    <property type="entry name" value="Dihydroxyacetone_Kinase"/>
</dbReference>
<dbReference type="GO" id="GO:0050354">
    <property type="term" value="F:triokinase activity"/>
    <property type="evidence" value="ECO:0007669"/>
    <property type="project" value="UniProtKB-EC"/>
</dbReference>
<dbReference type="SMART" id="SM01120">
    <property type="entry name" value="Dak2"/>
    <property type="match status" value="1"/>
</dbReference>
<dbReference type="InterPro" id="IPR036117">
    <property type="entry name" value="DhaL_dom_sf"/>
</dbReference>
<organism evidence="15 16">
    <name type="scientific">Tieghemiomyces parasiticus</name>
    <dbReference type="NCBI Taxonomy" id="78921"/>
    <lineage>
        <taxon>Eukaryota</taxon>
        <taxon>Fungi</taxon>
        <taxon>Fungi incertae sedis</taxon>
        <taxon>Zoopagomycota</taxon>
        <taxon>Kickxellomycotina</taxon>
        <taxon>Dimargaritomycetes</taxon>
        <taxon>Dimargaritales</taxon>
        <taxon>Dimargaritaceae</taxon>
        <taxon>Tieghemiomyces</taxon>
    </lineage>
</organism>
<protein>
    <submittedName>
        <fullName evidence="15">Dihydroxyacetone kinase 2</fullName>
    </submittedName>
</protein>
<evidence type="ECO:0000256" key="1">
    <source>
        <dbReference type="ARBA" id="ARBA00003264"/>
    </source>
</evidence>
<evidence type="ECO:0000256" key="11">
    <source>
        <dbReference type="PIRSR" id="PIRSR612734-1"/>
    </source>
</evidence>
<reference evidence="15" key="1">
    <citation type="submission" date="2022-07" db="EMBL/GenBank/DDBJ databases">
        <title>Phylogenomic reconstructions and comparative analyses of Kickxellomycotina fungi.</title>
        <authorList>
            <person name="Reynolds N.K."/>
            <person name="Stajich J.E."/>
            <person name="Barry K."/>
            <person name="Grigoriev I.V."/>
            <person name="Crous P."/>
            <person name="Smith M.E."/>
        </authorList>
    </citation>
    <scope>NUCLEOTIDE SEQUENCE</scope>
    <source>
        <strain evidence="15">RSA 861</strain>
    </source>
</reference>